<gene>
    <name evidence="3" type="ORF">FCL40_17805</name>
</gene>
<dbReference type="EMBL" id="SWCI01000020">
    <property type="protein sequence ID" value="TKB46503.1"/>
    <property type="molecule type" value="Genomic_DNA"/>
</dbReference>
<reference evidence="3 4" key="1">
    <citation type="submission" date="2019-04" db="EMBL/GenBank/DDBJ databases">
        <authorList>
            <person name="Hwang J.C."/>
        </authorList>
    </citation>
    <scope>NUCLEOTIDE SEQUENCE [LARGE SCALE GENOMIC DNA]</scope>
    <source>
        <strain evidence="3 4">IMCC35001</strain>
    </source>
</reference>
<evidence type="ECO:0000256" key="1">
    <source>
        <dbReference type="ARBA" id="ARBA00008791"/>
    </source>
</evidence>
<dbReference type="InterPro" id="IPR014729">
    <property type="entry name" value="Rossmann-like_a/b/a_fold"/>
</dbReference>
<evidence type="ECO:0000313" key="3">
    <source>
        <dbReference type="EMBL" id="TKB46503.1"/>
    </source>
</evidence>
<sequence length="173" mass="19746">MKLWRNFRQWSAFQGTDHQERRRRVRMKAYKKVLIPLDFHADNDQIIAKGKDLAEVNGARVYLLHVNEPMAGIYTFEAVSFGDELEAFKDKIRSESHVRLDNFAKEMGVGDAEQLIREGKASTEIENVVRELDIDLVVMGTHGHSGLQRLLGSTANSVLNHVDCDVLTVRIRD</sequence>
<accession>A0A4U1B7C2</accession>
<comment type="similarity">
    <text evidence="1">Belongs to the universal stress protein A family.</text>
</comment>
<evidence type="ECO:0000313" key="4">
    <source>
        <dbReference type="Proteomes" id="UP000305674"/>
    </source>
</evidence>
<proteinExistence type="inferred from homology"/>
<dbReference type="PANTHER" id="PTHR46268">
    <property type="entry name" value="STRESS RESPONSE PROTEIN NHAX"/>
    <property type="match status" value="1"/>
</dbReference>
<comment type="caution">
    <text evidence="3">The sequence shown here is derived from an EMBL/GenBank/DDBJ whole genome shotgun (WGS) entry which is preliminary data.</text>
</comment>
<protein>
    <submittedName>
        <fullName evidence="3">Universal stress protein</fullName>
    </submittedName>
</protein>
<dbReference type="Gene3D" id="3.40.50.620">
    <property type="entry name" value="HUPs"/>
    <property type="match status" value="1"/>
</dbReference>
<dbReference type="AlphaFoldDB" id="A0A4U1B7C2"/>
<name>A0A4U1B7C2_9GAMM</name>
<feature type="domain" description="UspA" evidence="2">
    <location>
        <begin position="30"/>
        <end position="170"/>
    </location>
</feature>
<dbReference type="PANTHER" id="PTHR46268:SF6">
    <property type="entry name" value="UNIVERSAL STRESS PROTEIN UP12"/>
    <property type="match status" value="1"/>
</dbReference>
<organism evidence="3 4">
    <name type="scientific">Ferrimonas sediminicola</name>
    <dbReference type="NCBI Taxonomy" id="2569538"/>
    <lineage>
        <taxon>Bacteria</taxon>
        <taxon>Pseudomonadati</taxon>
        <taxon>Pseudomonadota</taxon>
        <taxon>Gammaproteobacteria</taxon>
        <taxon>Alteromonadales</taxon>
        <taxon>Ferrimonadaceae</taxon>
        <taxon>Ferrimonas</taxon>
    </lineage>
</organism>
<keyword evidence="4" id="KW-1185">Reference proteome</keyword>
<dbReference type="InterPro" id="IPR006015">
    <property type="entry name" value="Universal_stress_UspA"/>
</dbReference>
<dbReference type="Proteomes" id="UP000305674">
    <property type="component" value="Unassembled WGS sequence"/>
</dbReference>
<dbReference type="InterPro" id="IPR006016">
    <property type="entry name" value="UspA"/>
</dbReference>
<dbReference type="OrthoDB" id="9792500at2"/>
<dbReference type="SUPFAM" id="SSF52402">
    <property type="entry name" value="Adenine nucleotide alpha hydrolases-like"/>
    <property type="match status" value="1"/>
</dbReference>
<evidence type="ECO:0000259" key="2">
    <source>
        <dbReference type="Pfam" id="PF00582"/>
    </source>
</evidence>
<dbReference type="Pfam" id="PF00582">
    <property type="entry name" value="Usp"/>
    <property type="match status" value="1"/>
</dbReference>
<dbReference type="PIRSF" id="PIRSF006276">
    <property type="entry name" value="UspA"/>
    <property type="match status" value="1"/>
</dbReference>
<dbReference type="CDD" id="cd00293">
    <property type="entry name" value="USP-like"/>
    <property type="match status" value="1"/>
</dbReference>
<dbReference type="PRINTS" id="PR01438">
    <property type="entry name" value="UNVRSLSTRESS"/>
</dbReference>